<sequence length="130" mass="13099">MTHTPSRRTVLRCAGAAALCAGCGGGDGDSSAASSGQELASTGDIPVAGGKVLTEEKIVVTQPRKGEFKAFSAVCTHQGCIVSDVRDGTIDCACHGSRFAVADGSVVRGPATEPLPGKRITVEGNSVRLA</sequence>
<dbReference type="InterPro" id="IPR005805">
    <property type="entry name" value="Rieske_Fe-S_prot_C"/>
</dbReference>
<keyword evidence="5" id="KW-0408">Iron</keyword>
<dbReference type="InterPro" id="IPR006311">
    <property type="entry name" value="TAT_signal"/>
</dbReference>
<dbReference type="InterPro" id="IPR014349">
    <property type="entry name" value="Rieske_Fe-S_prot"/>
</dbReference>
<keyword evidence="13" id="KW-1185">Reference proteome</keyword>
<evidence type="ECO:0000256" key="6">
    <source>
        <dbReference type="ARBA" id="ARBA00023014"/>
    </source>
</evidence>
<evidence type="ECO:0000256" key="2">
    <source>
        <dbReference type="ARBA" id="ARBA00015816"/>
    </source>
</evidence>
<dbReference type="PROSITE" id="PS51296">
    <property type="entry name" value="RIESKE"/>
    <property type="match status" value="1"/>
</dbReference>
<evidence type="ECO:0000256" key="8">
    <source>
        <dbReference type="ARBA" id="ARBA00029586"/>
    </source>
</evidence>
<dbReference type="SUPFAM" id="SSF50022">
    <property type="entry name" value="ISP domain"/>
    <property type="match status" value="1"/>
</dbReference>
<dbReference type="Pfam" id="PF00355">
    <property type="entry name" value="Rieske"/>
    <property type="match status" value="1"/>
</dbReference>
<dbReference type="Gene3D" id="2.102.10.10">
    <property type="entry name" value="Rieske [2Fe-2S] iron-sulphur domain"/>
    <property type="match status" value="1"/>
</dbReference>
<accession>A0ABV1T5I3</accession>
<keyword evidence="7" id="KW-1015">Disulfide bond</keyword>
<evidence type="ECO:0000313" key="12">
    <source>
        <dbReference type="EMBL" id="MER6169237.1"/>
    </source>
</evidence>
<name>A0ABV1T5I3_9ACTN</name>
<reference evidence="12 13" key="1">
    <citation type="submission" date="2024-06" db="EMBL/GenBank/DDBJ databases">
        <title>The Natural Products Discovery Center: Release of the First 8490 Sequenced Strains for Exploring Actinobacteria Biosynthetic Diversity.</title>
        <authorList>
            <person name="Kalkreuter E."/>
            <person name="Kautsar S.A."/>
            <person name="Yang D."/>
            <person name="Bader C.D."/>
            <person name="Teijaro C.N."/>
            <person name="Fluegel L."/>
            <person name="Davis C.M."/>
            <person name="Simpson J.R."/>
            <person name="Lauterbach L."/>
            <person name="Steele A.D."/>
            <person name="Gui C."/>
            <person name="Meng S."/>
            <person name="Li G."/>
            <person name="Viehrig K."/>
            <person name="Ye F."/>
            <person name="Su P."/>
            <person name="Kiefer A.F."/>
            <person name="Nichols A."/>
            <person name="Cepeda A.J."/>
            <person name="Yan W."/>
            <person name="Fan B."/>
            <person name="Jiang Y."/>
            <person name="Adhikari A."/>
            <person name="Zheng C.-J."/>
            <person name="Schuster L."/>
            <person name="Cowan T.M."/>
            <person name="Smanski M.J."/>
            <person name="Chevrette M.G."/>
            <person name="De Carvalho L.P.S."/>
            <person name="Shen B."/>
        </authorList>
    </citation>
    <scope>NUCLEOTIDE SEQUENCE [LARGE SCALE GENOMIC DNA]</scope>
    <source>
        <strain evidence="12 13">NPDC001615</strain>
    </source>
</reference>
<keyword evidence="3" id="KW-0001">2Fe-2S</keyword>
<keyword evidence="4" id="KW-0479">Metal-binding</keyword>
<dbReference type="CDD" id="cd03467">
    <property type="entry name" value="Rieske"/>
    <property type="match status" value="1"/>
</dbReference>
<comment type="caution">
    <text evidence="12">The sequence shown here is derived from an EMBL/GenBank/DDBJ whole genome shotgun (WGS) entry which is preliminary data.</text>
</comment>
<gene>
    <name evidence="12" type="ORF">ABT188_32600</name>
</gene>
<dbReference type="PROSITE" id="PS51318">
    <property type="entry name" value="TAT"/>
    <property type="match status" value="1"/>
</dbReference>
<feature type="region of interest" description="Disordered" evidence="10">
    <location>
        <begin position="26"/>
        <end position="46"/>
    </location>
</feature>
<protein>
    <recommendedName>
        <fullName evidence="2">Cytochrome bc1 complex Rieske iron-sulfur subunit</fullName>
    </recommendedName>
    <alternativeName>
        <fullName evidence="8">Cytochrome bc1 reductase complex subunit QcrA</fullName>
    </alternativeName>
</protein>
<evidence type="ECO:0000256" key="10">
    <source>
        <dbReference type="SAM" id="MobiDB-lite"/>
    </source>
</evidence>
<comment type="function">
    <text evidence="1">Iron-sulfur subunit of the cytochrome bc1 complex, an essential component of the respiratory electron transport chain required for ATP synthesis. The bc1 complex catalyzes the oxidation of menaquinol and the reduction of cytochrome c in the respiratory chain. The bc1 complex operates through a Q-cycle mechanism that couples electron transfer to generation of the proton gradient that drives ATP synthesis.</text>
</comment>
<evidence type="ECO:0000256" key="3">
    <source>
        <dbReference type="ARBA" id="ARBA00022714"/>
    </source>
</evidence>
<proteinExistence type="predicted"/>
<dbReference type="RefSeq" id="WP_352150425.1">
    <property type="nucleotide sequence ID" value="NZ_JBEOZY010000061.1"/>
</dbReference>
<evidence type="ECO:0000256" key="5">
    <source>
        <dbReference type="ARBA" id="ARBA00023004"/>
    </source>
</evidence>
<keyword evidence="6" id="KW-0411">Iron-sulfur</keyword>
<dbReference type="Proteomes" id="UP001496720">
    <property type="component" value="Unassembled WGS sequence"/>
</dbReference>
<dbReference type="PRINTS" id="PR00162">
    <property type="entry name" value="RIESKE"/>
</dbReference>
<evidence type="ECO:0000313" key="13">
    <source>
        <dbReference type="Proteomes" id="UP001496720"/>
    </source>
</evidence>
<evidence type="ECO:0000256" key="1">
    <source>
        <dbReference type="ARBA" id="ARBA00002494"/>
    </source>
</evidence>
<evidence type="ECO:0000256" key="9">
    <source>
        <dbReference type="ARBA" id="ARBA00034078"/>
    </source>
</evidence>
<feature type="domain" description="Rieske" evidence="11">
    <location>
        <begin position="36"/>
        <end position="129"/>
    </location>
</feature>
<evidence type="ECO:0000256" key="4">
    <source>
        <dbReference type="ARBA" id="ARBA00022723"/>
    </source>
</evidence>
<evidence type="ECO:0000256" key="7">
    <source>
        <dbReference type="ARBA" id="ARBA00023157"/>
    </source>
</evidence>
<dbReference type="PANTHER" id="PTHR10134">
    <property type="entry name" value="CYTOCHROME B-C1 COMPLEX SUBUNIT RIESKE, MITOCHONDRIAL"/>
    <property type="match status" value="1"/>
</dbReference>
<dbReference type="EMBL" id="JBEOZY010000061">
    <property type="protein sequence ID" value="MER6169237.1"/>
    <property type="molecule type" value="Genomic_DNA"/>
</dbReference>
<evidence type="ECO:0000259" key="11">
    <source>
        <dbReference type="PROSITE" id="PS51296"/>
    </source>
</evidence>
<comment type="cofactor">
    <cofactor evidence="9">
        <name>[2Fe-2S] cluster</name>
        <dbReference type="ChEBI" id="CHEBI:190135"/>
    </cofactor>
</comment>
<organism evidence="12 13">
    <name type="scientific">Streptomyces violaceorubidus</name>
    <dbReference type="NCBI Taxonomy" id="284042"/>
    <lineage>
        <taxon>Bacteria</taxon>
        <taxon>Bacillati</taxon>
        <taxon>Actinomycetota</taxon>
        <taxon>Actinomycetes</taxon>
        <taxon>Kitasatosporales</taxon>
        <taxon>Streptomycetaceae</taxon>
        <taxon>Streptomyces</taxon>
    </lineage>
</organism>
<dbReference type="InterPro" id="IPR036922">
    <property type="entry name" value="Rieske_2Fe-2S_sf"/>
</dbReference>
<dbReference type="InterPro" id="IPR017941">
    <property type="entry name" value="Rieske_2Fe-2S"/>
</dbReference>